<keyword evidence="12" id="KW-0472">Membrane</keyword>
<name>A0A8B8P6N7_9MYRT</name>
<dbReference type="InterPro" id="IPR001128">
    <property type="entry name" value="Cyt_P450"/>
</dbReference>
<comment type="similarity">
    <text evidence="2 11">Belongs to the cytochrome P450 family.</text>
</comment>
<evidence type="ECO:0000256" key="10">
    <source>
        <dbReference type="PIRSR" id="PIRSR602401-1"/>
    </source>
</evidence>
<dbReference type="InterPro" id="IPR051996">
    <property type="entry name" value="Cytochrome_P450_78A"/>
</dbReference>
<protein>
    <submittedName>
        <fullName evidence="14">Cytochrome P450 78A9-like</fullName>
    </submittedName>
</protein>
<comment type="cofactor">
    <cofactor evidence="1 10">
        <name>heme</name>
        <dbReference type="ChEBI" id="CHEBI:30413"/>
    </cofactor>
</comment>
<evidence type="ECO:0000256" key="9">
    <source>
        <dbReference type="ARBA" id="ARBA00023033"/>
    </source>
</evidence>
<dbReference type="Pfam" id="PF00067">
    <property type="entry name" value="p450"/>
    <property type="match status" value="1"/>
</dbReference>
<organism evidence="13 14">
    <name type="scientific">Rhodamnia argentea</name>
    <dbReference type="NCBI Taxonomy" id="178133"/>
    <lineage>
        <taxon>Eukaryota</taxon>
        <taxon>Viridiplantae</taxon>
        <taxon>Streptophyta</taxon>
        <taxon>Embryophyta</taxon>
        <taxon>Tracheophyta</taxon>
        <taxon>Spermatophyta</taxon>
        <taxon>Magnoliopsida</taxon>
        <taxon>eudicotyledons</taxon>
        <taxon>Gunneridae</taxon>
        <taxon>Pentapetalae</taxon>
        <taxon>rosids</taxon>
        <taxon>malvids</taxon>
        <taxon>Myrtales</taxon>
        <taxon>Myrtaceae</taxon>
        <taxon>Myrtoideae</taxon>
        <taxon>Myrteae</taxon>
        <taxon>Australasian group</taxon>
        <taxon>Rhodamnia</taxon>
    </lineage>
</organism>
<dbReference type="PANTHER" id="PTHR47946">
    <property type="entry name" value="CYTOCHROME P450 78A7-RELATED"/>
    <property type="match status" value="1"/>
</dbReference>
<keyword evidence="9 11" id="KW-0503">Monooxygenase</keyword>
<evidence type="ECO:0000256" key="1">
    <source>
        <dbReference type="ARBA" id="ARBA00001971"/>
    </source>
</evidence>
<keyword evidence="4" id="KW-0341">Growth regulation</keyword>
<evidence type="ECO:0000256" key="7">
    <source>
        <dbReference type="ARBA" id="ARBA00023002"/>
    </source>
</evidence>
<dbReference type="Proteomes" id="UP000827889">
    <property type="component" value="Chromosome 9"/>
</dbReference>
<gene>
    <name evidence="14" type="primary">LOC115740910</name>
</gene>
<keyword evidence="5 10" id="KW-0349">Heme</keyword>
<dbReference type="InterPro" id="IPR036396">
    <property type="entry name" value="Cyt_P450_sf"/>
</dbReference>
<evidence type="ECO:0000256" key="11">
    <source>
        <dbReference type="RuleBase" id="RU000461"/>
    </source>
</evidence>
<feature type="transmembrane region" description="Helical" evidence="12">
    <location>
        <begin position="20"/>
        <end position="38"/>
    </location>
</feature>
<dbReference type="AlphaFoldDB" id="A0A8B8P6N7"/>
<keyword evidence="7 11" id="KW-0560">Oxidoreductase</keyword>
<dbReference type="PANTHER" id="PTHR47946:SF1">
    <property type="entry name" value="CYTOCHROME P450 78A3"/>
    <property type="match status" value="1"/>
</dbReference>
<evidence type="ECO:0000256" key="8">
    <source>
        <dbReference type="ARBA" id="ARBA00023004"/>
    </source>
</evidence>
<keyword evidence="6 10" id="KW-0479">Metal-binding</keyword>
<keyword evidence="8 10" id="KW-0408">Iron</keyword>
<dbReference type="GO" id="GO:0048608">
    <property type="term" value="P:reproductive structure development"/>
    <property type="evidence" value="ECO:0007669"/>
    <property type="project" value="UniProtKB-ARBA"/>
</dbReference>
<sequence>METHIDSFWIFALPTKYHDLSLPNLLLLLLLFATTWLLRALSRWAHPGGPAWGRHPHHSRNDSCSPIPGPRGLPVLGSMQLMHGLAHRRLATAASRHRARRLMAFSLGETRAVVASDPGVAREILNSSAFADRPMKESAYGLLFDRAIGFAPYGRYWRVLRRVAARHLFSPRELGAGAERRRAIAEQMVSAIVSHGRVSFQVREIASQASLNNMMGSVFGREYELLHENEETRELRGLVEEGYDLLGKLNWSDHLPWLAGLDLQRVRFRCSELVPRVNRFVGRIIQEHKCRTGPRSSDFVDVLLALQGHDKLSDPDMIAVLWEMIFRGTDTVAVLIEWILARMVLHPHIQSRVHEELDRVVGRSQPLMELDLQSTPYLSAVVKETLRLHPPGPLLSWARLAIVDTTLGGYQVPAGTTAMVNMWAITRDPEVWADPLEFTPERFMGRDDAGAEFSVFGSDARLAPFGSGRRVCPGKDLGLTTVTYLVGRLLQEFEWAQVDHSPVNLSEVLRLSCEMVNPLTVKVSPRRS</sequence>
<evidence type="ECO:0000256" key="6">
    <source>
        <dbReference type="ARBA" id="ARBA00022723"/>
    </source>
</evidence>
<keyword evidence="3" id="KW-0217">Developmental protein</keyword>
<dbReference type="OrthoDB" id="1055148at2759"/>
<evidence type="ECO:0000313" key="13">
    <source>
        <dbReference type="Proteomes" id="UP000827889"/>
    </source>
</evidence>
<evidence type="ECO:0000256" key="4">
    <source>
        <dbReference type="ARBA" id="ARBA00022604"/>
    </source>
</evidence>
<evidence type="ECO:0000256" key="12">
    <source>
        <dbReference type="SAM" id="Phobius"/>
    </source>
</evidence>
<evidence type="ECO:0000313" key="14">
    <source>
        <dbReference type="RefSeq" id="XP_030530421.1"/>
    </source>
</evidence>
<proteinExistence type="inferred from homology"/>
<evidence type="ECO:0000256" key="5">
    <source>
        <dbReference type="ARBA" id="ARBA00022617"/>
    </source>
</evidence>
<dbReference type="Gene3D" id="1.10.630.10">
    <property type="entry name" value="Cytochrome P450"/>
    <property type="match status" value="1"/>
</dbReference>
<evidence type="ECO:0000256" key="2">
    <source>
        <dbReference type="ARBA" id="ARBA00010617"/>
    </source>
</evidence>
<dbReference type="KEGG" id="rarg:115740910"/>
<dbReference type="PROSITE" id="PS00086">
    <property type="entry name" value="CYTOCHROME_P450"/>
    <property type="match status" value="1"/>
</dbReference>
<dbReference type="GO" id="GO:0016705">
    <property type="term" value="F:oxidoreductase activity, acting on paired donors, with incorporation or reduction of molecular oxygen"/>
    <property type="evidence" value="ECO:0007669"/>
    <property type="project" value="InterPro"/>
</dbReference>
<dbReference type="GO" id="GO:0020037">
    <property type="term" value="F:heme binding"/>
    <property type="evidence" value="ECO:0007669"/>
    <property type="project" value="InterPro"/>
</dbReference>
<dbReference type="GO" id="GO:0004497">
    <property type="term" value="F:monooxygenase activity"/>
    <property type="evidence" value="ECO:0007669"/>
    <property type="project" value="UniProtKB-KW"/>
</dbReference>
<dbReference type="PRINTS" id="PR00463">
    <property type="entry name" value="EP450I"/>
</dbReference>
<keyword evidence="12" id="KW-0812">Transmembrane</keyword>
<dbReference type="InterPro" id="IPR017972">
    <property type="entry name" value="Cyt_P450_CS"/>
</dbReference>
<dbReference type="RefSeq" id="XP_030530421.1">
    <property type="nucleotide sequence ID" value="XM_030674561.2"/>
</dbReference>
<dbReference type="FunFam" id="1.10.630.10:FF:000016">
    <property type="entry name" value="Cytochrome P450 78A5"/>
    <property type="match status" value="1"/>
</dbReference>
<reference evidence="14" key="1">
    <citation type="submission" date="2025-08" db="UniProtKB">
        <authorList>
            <consortium name="RefSeq"/>
        </authorList>
    </citation>
    <scope>IDENTIFICATION</scope>
    <source>
        <tissue evidence="14">Leaf</tissue>
    </source>
</reference>
<dbReference type="SUPFAM" id="SSF48264">
    <property type="entry name" value="Cytochrome P450"/>
    <property type="match status" value="1"/>
</dbReference>
<dbReference type="GO" id="GO:0005506">
    <property type="term" value="F:iron ion binding"/>
    <property type="evidence" value="ECO:0007669"/>
    <property type="project" value="InterPro"/>
</dbReference>
<dbReference type="PRINTS" id="PR00385">
    <property type="entry name" value="P450"/>
</dbReference>
<dbReference type="InterPro" id="IPR002401">
    <property type="entry name" value="Cyt_P450_E_grp-I"/>
</dbReference>
<accession>A0A8B8P6N7</accession>
<keyword evidence="13" id="KW-1185">Reference proteome</keyword>
<keyword evidence="12" id="KW-1133">Transmembrane helix</keyword>
<dbReference type="GeneID" id="115740910"/>
<feature type="binding site" description="axial binding residue" evidence="10">
    <location>
        <position position="472"/>
    </location>
    <ligand>
        <name>heme</name>
        <dbReference type="ChEBI" id="CHEBI:30413"/>
    </ligand>
    <ligandPart>
        <name>Fe</name>
        <dbReference type="ChEBI" id="CHEBI:18248"/>
    </ligandPart>
</feature>
<evidence type="ECO:0000256" key="3">
    <source>
        <dbReference type="ARBA" id="ARBA00022473"/>
    </source>
</evidence>